<keyword evidence="16" id="KW-1185">Reference proteome</keyword>
<dbReference type="GO" id="GO:0008839">
    <property type="term" value="F:4-hydroxy-tetrahydrodipicolinate reductase"/>
    <property type="evidence" value="ECO:0007669"/>
    <property type="project" value="UniProtKB-EC"/>
</dbReference>
<dbReference type="InterPro" id="IPR022664">
    <property type="entry name" value="DapB_N_CS"/>
</dbReference>
<dbReference type="InterPro" id="IPR008921">
    <property type="entry name" value="DNA_pol3_clamp-load_cplx_C"/>
</dbReference>
<dbReference type="GO" id="GO:0003677">
    <property type="term" value="F:DNA binding"/>
    <property type="evidence" value="ECO:0007669"/>
    <property type="project" value="InterPro"/>
</dbReference>
<comment type="catalytic activity">
    <reaction evidence="12">
        <text>(S)-2,3,4,5-tetrahydrodipicolinate + NAD(+) + H2O = (2S,4S)-4-hydroxy-2,3,4,5-tetrahydrodipicolinate + NADH + H(+)</text>
        <dbReference type="Rhea" id="RHEA:35323"/>
        <dbReference type="ChEBI" id="CHEBI:15377"/>
        <dbReference type="ChEBI" id="CHEBI:15378"/>
        <dbReference type="ChEBI" id="CHEBI:16845"/>
        <dbReference type="ChEBI" id="CHEBI:57540"/>
        <dbReference type="ChEBI" id="CHEBI:57945"/>
        <dbReference type="ChEBI" id="CHEBI:67139"/>
        <dbReference type="EC" id="1.17.1.8"/>
    </reaction>
</comment>
<evidence type="ECO:0000256" key="8">
    <source>
        <dbReference type="ARBA" id="ARBA00023154"/>
    </source>
</evidence>
<dbReference type="VEuPathDB" id="VectorBase:GAUT039617"/>
<dbReference type="CDD" id="cd02274">
    <property type="entry name" value="DHDPR_N"/>
    <property type="match status" value="1"/>
</dbReference>
<dbReference type="Gene3D" id="3.30.360.10">
    <property type="entry name" value="Dihydrodipicolinate Reductase, domain 2"/>
    <property type="match status" value="1"/>
</dbReference>
<evidence type="ECO:0000256" key="12">
    <source>
        <dbReference type="ARBA" id="ARBA00049396"/>
    </source>
</evidence>
<comment type="similarity">
    <text evidence="1">Belongs to the DapB family.</text>
</comment>
<dbReference type="PROSITE" id="PS01298">
    <property type="entry name" value="DAPB"/>
    <property type="match status" value="1"/>
</dbReference>
<dbReference type="Proteomes" id="UP000078200">
    <property type="component" value="Unassembled WGS sequence"/>
</dbReference>
<dbReference type="GO" id="GO:0009089">
    <property type="term" value="P:lysine biosynthetic process via diaminopimelate"/>
    <property type="evidence" value="ECO:0007669"/>
    <property type="project" value="InterPro"/>
</dbReference>
<dbReference type="InterPro" id="IPR036291">
    <property type="entry name" value="NAD(P)-bd_dom_sf"/>
</dbReference>
<evidence type="ECO:0000259" key="14">
    <source>
        <dbReference type="Pfam" id="PF05173"/>
    </source>
</evidence>
<accession>A0A1A9VK26</accession>
<dbReference type="SUPFAM" id="SSF48019">
    <property type="entry name" value="post-AAA+ oligomerization domain-like"/>
    <property type="match status" value="1"/>
</dbReference>
<evidence type="ECO:0000256" key="4">
    <source>
        <dbReference type="ARBA" id="ARBA00022857"/>
    </source>
</evidence>
<evidence type="ECO:0000256" key="6">
    <source>
        <dbReference type="ARBA" id="ARBA00023002"/>
    </source>
</evidence>
<evidence type="ECO:0000313" key="15">
    <source>
        <dbReference type="EnsemblMetazoa" id="GAUT039617-PA"/>
    </source>
</evidence>
<dbReference type="Gene3D" id="3.40.50.720">
    <property type="entry name" value="NAD(P)-binding Rossmann-like Domain"/>
    <property type="match status" value="1"/>
</dbReference>
<evidence type="ECO:0000259" key="13">
    <source>
        <dbReference type="Pfam" id="PF01113"/>
    </source>
</evidence>
<dbReference type="STRING" id="7395.A0A1A9VK26"/>
<dbReference type="NCBIfam" id="TIGR00036">
    <property type="entry name" value="dapB"/>
    <property type="match status" value="1"/>
</dbReference>
<dbReference type="NCBIfam" id="TIGR01128">
    <property type="entry name" value="holA"/>
    <property type="match status" value="1"/>
</dbReference>
<evidence type="ECO:0000256" key="7">
    <source>
        <dbReference type="ARBA" id="ARBA00023027"/>
    </source>
</evidence>
<dbReference type="InterPro" id="IPR005790">
    <property type="entry name" value="DNA_polIII_delta"/>
</dbReference>
<dbReference type="AlphaFoldDB" id="A0A1A9VK26"/>
<comment type="catalytic activity">
    <reaction evidence="11">
        <text>(S)-2,3,4,5-tetrahydrodipicolinate + NADP(+) + H2O = (2S,4S)-4-hydroxy-2,3,4,5-tetrahydrodipicolinate + NADPH + H(+)</text>
        <dbReference type="Rhea" id="RHEA:35331"/>
        <dbReference type="ChEBI" id="CHEBI:15377"/>
        <dbReference type="ChEBI" id="CHEBI:15378"/>
        <dbReference type="ChEBI" id="CHEBI:16845"/>
        <dbReference type="ChEBI" id="CHEBI:57783"/>
        <dbReference type="ChEBI" id="CHEBI:58349"/>
        <dbReference type="ChEBI" id="CHEBI:67139"/>
        <dbReference type="EC" id="1.17.1.8"/>
    </reaction>
</comment>
<dbReference type="InterPro" id="IPR000846">
    <property type="entry name" value="DapB_N"/>
</dbReference>
<name>A0A1A9VK26_GLOAU</name>
<keyword evidence="5" id="KW-0220">Diaminopimelate biosynthesis</keyword>
<dbReference type="HAMAP" id="MF_00102">
    <property type="entry name" value="DapB"/>
    <property type="match status" value="1"/>
</dbReference>
<evidence type="ECO:0000256" key="10">
    <source>
        <dbReference type="ARBA" id="ARBA00038983"/>
    </source>
</evidence>
<dbReference type="PANTHER" id="PTHR20836:SF0">
    <property type="entry name" value="4-HYDROXY-TETRAHYDRODIPICOLINATE REDUCTASE 1, CHLOROPLASTIC-RELATED"/>
    <property type="match status" value="1"/>
</dbReference>
<keyword evidence="3" id="KW-0028">Amino-acid biosynthesis</keyword>
<comment type="pathway">
    <text evidence="9">Amino-acid biosynthesis; L-lysine biosynthesis via DAP pathway; (S)-tetrahydrodipicolinate from L-aspartate: step 4/4.</text>
</comment>
<evidence type="ECO:0000256" key="9">
    <source>
        <dbReference type="ARBA" id="ARBA00037922"/>
    </source>
</evidence>
<keyword evidence="7" id="KW-0520">NAD</keyword>
<evidence type="ECO:0000256" key="5">
    <source>
        <dbReference type="ARBA" id="ARBA00022915"/>
    </source>
</evidence>
<dbReference type="Pfam" id="PF01113">
    <property type="entry name" value="DapB_N"/>
    <property type="match status" value="1"/>
</dbReference>
<dbReference type="GO" id="GO:0006260">
    <property type="term" value="P:DNA replication"/>
    <property type="evidence" value="ECO:0007669"/>
    <property type="project" value="InterPro"/>
</dbReference>
<proteinExistence type="inferred from homology"/>
<keyword evidence="8" id="KW-0457">Lysine biosynthesis</keyword>
<dbReference type="InterPro" id="IPR023940">
    <property type="entry name" value="DHDPR_bac"/>
</dbReference>
<dbReference type="SUPFAM" id="SSF55347">
    <property type="entry name" value="Glyceraldehyde-3-phosphate dehydrogenase-like, C-terminal domain"/>
    <property type="match status" value="1"/>
</dbReference>
<dbReference type="PANTHER" id="PTHR20836">
    <property type="entry name" value="DIHYDRODIPICOLINATE REDUCTASE"/>
    <property type="match status" value="1"/>
</dbReference>
<feature type="domain" description="Dihydrodipicolinate reductase N-terminal" evidence="13">
    <location>
        <begin position="290"/>
        <end position="386"/>
    </location>
</feature>
<keyword evidence="6" id="KW-0560">Oxidoreductase</keyword>
<dbReference type="Gene3D" id="1.10.8.60">
    <property type="match status" value="1"/>
</dbReference>
<evidence type="ECO:0000256" key="2">
    <source>
        <dbReference type="ARBA" id="ARBA00022490"/>
    </source>
</evidence>
<dbReference type="InterPro" id="IPR027417">
    <property type="entry name" value="P-loop_NTPase"/>
</dbReference>
<organism evidence="15 16">
    <name type="scientific">Glossina austeni</name>
    <name type="common">Savannah tsetse fly</name>
    <dbReference type="NCBI Taxonomy" id="7395"/>
    <lineage>
        <taxon>Eukaryota</taxon>
        <taxon>Metazoa</taxon>
        <taxon>Ecdysozoa</taxon>
        <taxon>Arthropoda</taxon>
        <taxon>Hexapoda</taxon>
        <taxon>Insecta</taxon>
        <taxon>Pterygota</taxon>
        <taxon>Neoptera</taxon>
        <taxon>Endopterygota</taxon>
        <taxon>Diptera</taxon>
        <taxon>Brachycera</taxon>
        <taxon>Muscomorpha</taxon>
        <taxon>Hippoboscoidea</taxon>
        <taxon>Glossinidae</taxon>
        <taxon>Glossina</taxon>
    </lineage>
</organism>
<keyword evidence="2" id="KW-0963">Cytoplasm</keyword>
<dbReference type="EnsemblMetazoa" id="GAUT039617-RA">
    <property type="protein sequence ID" value="GAUT039617-PA"/>
    <property type="gene ID" value="GAUT039617"/>
</dbReference>
<reference evidence="15" key="1">
    <citation type="submission" date="2020-05" db="UniProtKB">
        <authorList>
            <consortium name="EnsemblMetazoa"/>
        </authorList>
    </citation>
    <scope>IDENTIFICATION</scope>
    <source>
        <strain evidence="15">TTRI</strain>
    </source>
</reference>
<dbReference type="Pfam" id="PF05173">
    <property type="entry name" value="DapB_C"/>
    <property type="match status" value="1"/>
</dbReference>
<sequence>MRVTPSKVKKFLEKPDALSGVLIHGSDNSRVGFYVQEIIANLDEYSVQVMDFAIVNKSPGLLFSELANISMFTSKKLIKLINVSGSISKELKNVLDYNAGDHYVMMVASDLPYNSATKSYMESSKIFAVIACYKDSNSNLYDIISSYLKQNDIKCTNEIIYHLQSYFNHSKLPICSELEKLVLYLGERKDLKLTDIELCFSTSGNDYATLDDLCSAIASKDMSRFIRISDALISQENFSPIALIRIISNYFLRLENVLLSVQGGMSEQAAIDQLSPPLFFKQLQSFKSHLKKVEIAGAVARSGSKYIDSDIGPIIANLGIKVTSSISDVFESSDVVIDFTTKECMLDCLKAAVKFKTPLVSGTTGIEGVDLKEYAAEAPILWSANMSVGVNVLLKLVKKAAELLGNEYDVEIWEMHHNLKKDSPSGTAIELGKTIANASKVDFQSNQYLHSGSNIRKKGGIGFAVSRGGGVIGDHSVMFVNSDERIELNHKAIDRTTFARGAVQAAIWLYENKREIPGLYSMQDVI</sequence>
<feature type="domain" description="Dihydrodipicolinate reductase C-terminal" evidence="14">
    <location>
        <begin position="389"/>
        <end position="526"/>
    </location>
</feature>
<dbReference type="GO" id="GO:0019877">
    <property type="term" value="P:diaminopimelate biosynthetic process"/>
    <property type="evidence" value="ECO:0007669"/>
    <property type="project" value="UniProtKB-KW"/>
</dbReference>
<evidence type="ECO:0000256" key="1">
    <source>
        <dbReference type="ARBA" id="ARBA00006642"/>
    </source>
</evidence>
<dbReference type="SUPFAM" id="SSF51735">
    <property type="entry name" value="NAD(P)-binding Rossmann-fold domains"/>
    <property type="match status" value="1"/>
</dbReference>
<evidence type="ECO:0000256" key="11">
    <source>
        <dbReference type="ARBA" id="ARBA00049080"/>
    </source>
</evidence>
<evidence type="ECO:0000313" key="16">
    <source>
        <dbReference type="Proteomes" id="UP000078200"/>
    </source>
</evidence>
<keyword evidence="4" id="KW-0521">NADP</keyword>
<protein>
    <recommendedName>
        <fullName evidence="10">4-hydroxy-tetrahydrodipicolinate reductase</fullName>
        <ecNumber evidence="10">1.17.1.8</ecNumber>
    </recommendedName>
</protein>
<evidence type="ECO:0000256" key="3">
    <source>
        <dbReference type="ARBA" id="ARBA00022605"/>
    </source>
</evidence>
<dbReference type="SUPFAM" id="SSF52540">
    <property type="entry name" value="P-loop containing nucleoside triphosphate hydrolases"/>
    <property type="match status" value="1"/>
</dbReference>
<dbReference type="InterPro" id="IPR022663">
    <property type="entry name" value="DapB_C"/>
</dbReference>
<dbReference type="EC" id="1.17.1.8" evidence="10"/>